<dbReference type="InterPro" id="IPR029058">
    <property type="entry name" value="AB_hydrolase_fold"/>
</dbReference>
<organism evidence="2 3">
    <name type="scientific">Fusarium anthophilum</name>
    <dbReference type="NCBI Taxonomy" id="48485"/>
    <lineage>
        <taxon>Eukaryota</taxon>
        <taxon>Fungi</taxon>
        <taxon>Dikarya</taxon>
        <taxon>Ascomycota</taxon>
        <taxon>Pezizomycotina</taxon>
        <taxon>Sordariomycetes</taxon>
        <taxon>Hypocreomycetidae</taxon>
        <taxon>Hypocreales</taxon>
        <taxon>Nectriaceae</taxon>
        <taxon>Fusarium</taxon>
        <taxon>Fusarium fujikuroi species complex</taxon>
    </lineage>
</organism>
<sequence>MENTKTHILSDGRTLAYGVYGAGGDAPAQNIPTVLHFHGIPGSHHEAAAFHASAILHGIRIVAISRPGSSLSTPQPNRTLLDFPADVVALADHLKIQRFAVLGFSAGGPFALACWHCIPRTRLVGASLVASVLPVSLGSEGMNTMSWTIFKVARWAPGLLAWIFDWKLGSLARDEQHPERLEQQWEADLASNHGPDYNAWKGDVELRSALVKSLREAVRKGSSSVAWEYRLLGMDWGFELGELDVEPGQMEFWQGEKDTNVSMATLRKIASIIPEAKLCVSKGDGHLSLMKQENIMANLKDILRS</sequence>
<dbReference type="EMBL" id="JABEVY010000152">
    <property type="protein sequence ID" value="KAF5246385.1"/>
    <property type="molecule type" value="Genomic_DNA"/>
</dbReference>
<reference evidence="2 3" key="1">
    <citation type="journal article" date="2020" name="BMC Genomics">
        <title>Correction to: Identification and distribution of gene clusters required for synthesis of sphingolipid metabolism inhibitors in diverse species of the filamentous fungus Fusarium.</title>
        <authorList>
            <person name="Kim H.S."/>
            <person name="Lohmar J.M."/>
            <person name="Busman M."/>
            <person name="Brown D.W."/>
            <person name="Naumann T.A."/>
            <person name="Divon H.H."/>
            <person name="Lysoe E."/>
            <person name="Uhlig S."/>
            <person name="Proctor R.H."/>
        </authorList>
    </citation>
    <scope>NUCLEOTIDE SEQUENCE [LARGE SCALE GENOMIC DNA]</scope>
    <source>
        <strain evidence="2 3">NRRL 25214</strain>
    </source>
</reference>
<dbReference type="InterPro" id="IPR000073">
    <property type="entry name" value="AB_hydrolase_1"/>
</dbReference>
<protein>
    <recommendedName>
        <fullName evidence="1">AB hydrolase-1 domain-containing protein</fullName>
    </recommendedName>
</protein>
<proteinExistence type="predicted"/>
<dbReference type="PANTHER" id="PTHR45763:SF46">
    <property type="entry name" value="AB HYDROLASE-1 DOMAIN-CONTAINING PROTEIN"/>
    <property type="match status" value="1"/>
</dbReference>
<dbReference type="Pfam" id="PF00561">
    <property type="entry name" value="Abhydrolase_1"/>
    <property type="match status" value="1"/>
</dbReference>
<feature type="domain" description="AB hydrolase-1" evidence="1">
    <location>
        <begin position="32"/>
        <end position="290"/>
    </location>
</feature>
<comment type="caution">
    <text evidence="2">The sequence shown here is derived from an EMBL/GenBank/DDBJ whole genome shotgun (WGS) entry which is preliminary data.</text>
</comment>
<gene>
    <name evidence="2" type="ORF">FANTH_6901</name>
</gene>
<evidence type="ECO:0000313" key="2">
    <source>
        <dbReference type="EMBL" id="KAF5246385.1"/>
    </source>
</evidence>
<dbReference type="Proteomes" id="UP000573603">
    <property type="component" value="Unassembled WGS sequence"/>
</dbReference>
<dbReference type="SUPFAM" id="SSF53474">
    <property type="entry name" value="alpha/beta-Hydrolases"/>
    <property type="match status" value="1"/>
</dbReference>
<accession>A0A8H4ZHZ0</accession>
<evidence type="ECO:0000313" key="3">
    <source>
        <dbReference type="Proteomes" id="UP000573603"/>
    </source>
</evidence>
<dbReference type="Gene3D" id="3.40.50.1820">
    <property type="entry name" value="alpha/beta hydrolase"/>
    <property type="match status" value="1"/>
</dbReference>
<name>A0A8H4ZHZ0_9HYPO</name>
<dbReference type="PANTHER" id="PTHR45763">
    <property type="entry name" value="HYDROLASE, ALPHA/BETA FOLD FAMILY PROTEIN, EXPRESSED-RELATED"/>
    <property type="match status" value="1"/>
</dbReference>
<evidence type="ECO:0000259" key="1">
    <source>
        <dbReference type="Pfam" id="PF00561"/>
    </source>
</evidence>
<keyword evidence="3" id="KW-1185">Reference proteome</keyword>
<dbReference type="AlphaFoldDB" id="A0A8H4ZHZ0"/>